<evidence type="ECO:0000256" key="2">
    <source>
        <dbReference type="SAM" id="Phobius"/>
    </source>
</evidence>
<gene>
    <name evidence="3" type="ORF">ACFODZ_07490</name>
</gene>
<evidence type="ECO:0000256" key="1">
    <source>
        <dbReference type="SAM" id="MobiDB-lite"/>
    </source>
</evidence>
<feature type="transmembrane region" description="Helical" evidence="2">
    <location>
        <begin position="971"/>
        <end position="990"/>
    </location>
</feature>
<feature type="transmembrane region" description="Helical" evidence="2">
    <location>
        <begin position="1201"/>
        <end position="1218"/>
    </location>
</feature>
<feature type="transmembrane region" description="Helical" evidence="2">
    <location>
        <begin position="440"/>
        <end position="458"/>
    </location>
</feature>
<feature type="transmembrane region" description="Helical" evidence="2">
    <location>
        <begin position="918"/>
        <end position="935"/>
    </location>
</feature>
<organism evidence="3 4">
    <name type="scientific">Marinicella sediminis</name>
    <dbReference type="NCBI Taxonomy" id="1792834"/>
    <lineage>
        <taxon>Bacteria</taxon>
        <taxon>Pseudomonadati</taxon>
        <taxon>Pseudomonadota</taxon>
        <taxon>Gammaproteobacteria</taxon>
        <taxon>Lysobacterales</taxon>
        <taxon>Marinicellaceae</taxon>
        <taxon>Marinicella</taxon>
    </lineage>
</organism>
<feature type="transmembrane region" description="Helical" evidence="2">
    <location>
        <begin position="942"/>
        <end position="959"/>
    </location>
</feature>
<feature type="compositionally biased region" description="Low complexity" evidence="1">
    <location>
        <begin position="63"/>
        <end position="72"/>
    </location>
</feature>
<feature type="transmembrane region" description="Helical" evidence="2">
    <location>
        <begin position="637"/>
        <end position="654"/>
    </location>
</feature>
<feature type="transmembrane region" description="Helical" evidence="2">
    <location>
        <begin position="332"/>
        <end position="351"/>
    </location>
</feature>
<feature type="transmembrane region" description="Helical" evidence="2">
    <location>
        <begin position="661"/>
        <end position="682"/>
    </location>
</feature>
<name>A0ABV7JB71_9GAMM</name>
<feature type="region of interest" description="Disordered" evidence="1">
    <location>
        <begin position="53"/>
        <end position="72"/>
    </location>
</feature>
<evidence type="ECO:0000313" key="3">
    <source>
        <dbReference type="EMBL" id="MFC3194080.1"/>
    </source>
</evidence>
<dbReference type="PANTHER" id="PTHR38434">
    <property type="entry name" value="BLL2549 PROTEIN"/>
    <property type="match status" value="1"/>
</dbReference>
<comment type="caution">
    <text evidence="3">The sequence shown here is derived from an EMBL/GenBank/DDBJ whole genome shotgun (WGS) entry which is preliminary data.</text>
</comment>
<feature type="transmembrane region" description="Helical" evidence="2">
    <location>
        <begin position="254"/>
        <end position="271"/>
    </location>
</feature>
<feature type="transmembrane region" description="Helical" evidence="2">
    <location>
        <begin position="278"/>
        <end position="297"/>
    </location>
</feature>
<feature type="transmembrane region" description="Helical" evidence="2">
    <location>
        <begin position="604"/>
        <end position="625"/>
    </location>
</feature>
<keyword evidence="2" id="KW-0812">Transmembrane</keyword>
<keyword evidence="4" id="KW-1185">Reference proteome</keyword>
<keyword evidence="2" id="KW-1133">Transmembrane helix</keyword>
<feature type="transmembrane region" description="Helical" evidence="2">
    <location>
        <begin position="494"/>
        <end position="512"/>
    </location>
</feature>
<feature type="transmembrane region" description="Helical" evidence="2">
    <location>
        <begin position="732"/>
        <end position="751"/>
    </location>
</feature>
<feature type="transmembrane region" description="Helical" evidence="2">
    <location>
        <begin position="1002"/>
        <end position="1023"/>
    </location>
</feature>
<feature type="transmembrane region" description="Helical" evidence="2">
    <location>
        <begin position="464"/>
        <end position="482"/>
    </location>
</feature>
<proteinExistence type="predicted"/>
<feature type="transmembrane region" description="Helical" evidence="2">
    <location>
        <begin position="858"/>
        <end position="876"/>
    </location>
</feature>
<evidence type="ECO:0000313" key="4">
    <source>
        <dbReference type="Proteomes" id="UP001595533"/>
    </source>
</evidence>
<feature type="transmembrane region" description="Helical" evidence="2">
    <location>
        <begin position="357"/>
        <end position="374"/>
    </location>
</feature>
<feature type="transmembrane region" description="Helical" evidence="2">
    <location>
        <begin position="820"/>
        <end position="838"/>
    </location>
</feature>
<protein>
    <submittedName>
        <fullName evidence="3">DUF2339 domain-containing protein</fullName>
    </submittedName>
</protein>
<dbReference type="PANTHER" id="PTHR38434:SF1">
    <property type="entry name" value="BLL2549 PROTEIN"/>
    <property type="match status" value="1"/>
</dbReference>
<reference evidence="4" key="1">
    <citation type="journal article" date="2019" name="Int. J. Syst. Evol. Microbiol.">
        <title>The Global Catalogue of Microorganisms (GCM) 10K type strain sequencing project: providing services to taxonomists for standard genome sequencing and annotation.</title>
        <authorList>
            <consortium name="The Broad Institute Genomics Platform"/>
            <consortium name="The Broad Institute Genome Sequencing Center for Infectious Disease"/>
            <person name="Wu L."/>
            <person name="Ma J."/>
        </authorList>
    </citation>
    <scope>NUCLEOTIDE SEQUENCE [LARGE SCALE GENOMIC DNA]</scope>
    <source>
        <strain evidence="4">KCTC 42953</strain>
    </source>
</reference>
<feature type="transmembrane region" description="Helical" evidence="2">
    <location>
        <begin position="379"/>
        <end position="399"/>
    </location>
</feature>
<accession>A0ABV7JB71</accession>
<feature type="transmembrane region" description="Helical" evidence="2">
    <location>
        <begin position="1035"/>
        <end position="1056"/>
    </location>
</feature>
<feature type="transmembrane region" description="Helical" evidence="2">
    <location>
        <begin position="688"/>
        <end position="712"/>
    </location>
</feature>
<feature type="transmembrane region" description="Helical" evidence="2">
    <location>
        <begin position="1144"/>
        <end position="1165"/>
    </location>
</feature>
<dbReference type="EMBL" id="JBHRTS010000003">
    <property type="protein sequence ID" value="MFC3194080.1"/>
    <property type="molecule type" value="Genomic_DNA"/>
</dbReference>
<dbReference type="Pfam" id="PF10101">
    <property type="entry name" value="DUF2339"/>
    <property type="match status" value="2"/>
</dbReference>
<feature type="transmembrane region" description="Helical" evidence="2">
    <location>
        <begin position="1068"/>
        <end position="1088"/>
    </location>
</feature>
<feature type="transmembrane region" description="Helical" evidence="2">
    <location>
        <begin position="20"/>
        <end position="38"/>
    </location>
</feature>
<feature type="transmembrane region" description="Helical" evidence="2">
    <location>
        <begin position="757"/>
        <end position="775"/>
    </location>
</feature>
<feature type="transmembrane region" description="Helical" evidence="2">
    <location>
        <begin position="223"/>
        <end position="242"/>
    </location>
</feature>
<feature type="transmembrane region" description="Helical" evidence="2">
    <location>
        <begin position="1108"/>
        <end position="1132"/>
    </location>
</feature>
<dbReference type="InterPro" id="IPR019286">
    <property type="entry name" value="DUF2339_TM"/>
</dbReference>
<feature type="transmembrane region" description="Helical" evidence="2">
    <location>
        <begin position="303"/>
        <end position="325"/>
    </location>
</feature>
<sequence length="1237" mass="137748">MKYIGFVIAGLIFGAYSRDGWGVWVGGIIGFLIAWISSQGKRINELEQRLLDAESKQDPDQGATTRASTDADTSPGFLASWIGSLSRRIDELEIKLFGEARKDVYDYQQPAEEPADDVADEVADDAVTQAARQIHEPAVEQLEEVVETPEAAELVSESVVDEAAVAESTSDAVSADADELTEEPLMLSEEVSAEPTAFELAMSRGFEKIKDLVVGYFTGGNSLVRTGMLVLFVGVAFLLKYVAERTVVPVELRYIGVVGGALVMLVLGWRLRVKRPGFALSLQGGAVGLLYLTLFAAMRLHQLIPPSVVLMCLIGIVVLSAALAVLQNSMALAVIGVLGGFAAPILTSTGSGSHVQLFAYYLLLNLSIFGIAWFKSWRLLNVLGFVATFAVGSMWGYQYYQPGYFNSVEPFLIAHFLLYVVIAVLFAFKQPPKLKGINDGTLIFGTPIVVFALQAGLVRDMDYGLAYSALALGVFYVLLALLIKRLHRPFFKELIESFVALGVGFATLAIPLGFDGRVTSAMWVAEASALVWVGVRQSRSLPRLSGYALALLGCGAFFVEPPGTGDLLPFLNADYVGVLIVVAASLFMGLYTRQHQDTLWPGEGLWVSRLMLINAVLWWVTGSLVELHRHFPEQVYLLQQLWLMFTVLGLIALGHKVRDGLVVLYALLIQVLMLVGLGATQVDFNELSLFLNVGFGGLLVAALFSLVMSVFWLKYEWPEYSESINQRLLHRFFLAAGVVLWLVAMTVEIQLRLETHQLLWMMLLMALTAVALHVFGRRRQLADFVTAAVVVVVAMLIPLFNSLITGRWYVPPVAAADLPLVHVTFVSLLICFITQFSFARIWDQYISGDTGTDEVRLLVSRTLLLSSLGLWVINGVMEINRFIINPYWLPAVLACLALSMVLFVWLAHRLRWNDLHRVRYLMVPVLLLFAAWFPAEQHYHEGFGWLAWLLAFGVNYWILKVYEPDRMRYLPQWHAFSLWILSFVLMIEAARLIDSHWGFDNIWFYASFSAVLLLVSFVVFALRDRLRWPLVAQQAAYTQLALPVMMWVLWVLLMVLNLSEPGESLGLTYMPVLNIIDLVGLGAIGLAVMMHRRDAEVFFLKEMKHKYIIAAVTGFLMLNATMLRCFHYWYGIDYLLDELLASRMVQTGFSILWATAAVTLMVLAAKKHWRQVWLVGLGLMIVVVAKLFLVDMSASGSIERIVAFLTVGFLLSLVGYFSPLPPDQKKVTEEQEAVANA</sequence>
<feature type="transmembrane region" description="Helical" evidence="2">
    <location>
        <begin position="575"/>
        <end position="592"/>
    </location>
</feature>
<dbReference type="Proteomes" id="UP001595533">
    <property type="component" value="Unassembled WGS sequence"/>
</dbReference>
<keyword evidence="2" id="KW-0472">Membrane</keyword>
<feature type="transmembrane region" description="Helical" evidence="2">
    <location>
        <begin position="888"/>
        <end position="906"/>
    </location>
</feature>
<feature type="transmembrane region" description="Helical" evidence="2">
    <location>
        <begin position="411"/>
        <end position="428"/>
    </location>
</feature>
<feature type="transmembrane region" description="Helical" evidence="2">
    <location>
        <begin position="782"/>
        <end position="800"/>
    </location>
</feature>
<dbReference type="RefSeq" id="WP_077412055.1">
    <property type="nucleotide sequence ID" value="NZ_JBHRTS010000003.1"/>
</dbReference>
<feature type="transmembrane region" description="Helical" evidence="2">
    <location>
        <begin position="1172"/>
        <end position="1189"/>
    </location>
</feature>